<dbReference type="Proteomes" id="UP001153636">
    <property type="component" value="Chromosome 2"/>
</dbReference>
<evidence type="ECO:0000256" key="1">
    <source>
        <dbReference type="SAM" id="MobiDB-lite"/>
    </source>
</evidence>
<name>A0A9P0GCR3_9CUCU</name>
<dbReference type="EMBL" id="OV651814">
    <property type="protein sequence ID" value="CAH1106161.1"/>
    <property type="molecule type" value="Genomic_DNA"/>
</dbReference>
<sequence>MADMEESLKQYIEQPAEEVEEEVTAKSSKKVENIFKPKEKNEDGEAKPNIFDVFKPKDKEDNDKAEKPNIFDVFKPKDKEDNDKAEKPNIFDVFKPKDKEDNDKAGKPNILDVFKPKEKNYQKGDSTNIVDTIGKIAKNPFNVGENIKHAQNLMKGFEENTNRIIAALPDPLNLKGQMHDVDKAFKERGLPGGFDAIGKNIQIIIRELITILKKTDLEDIIEFLNAINKEVPKYKATLARSIADNITWPLRTALDLPKSA</sequence>
<accession>A0A9P0GCR3</accession>
<keyword evidence="3" id="KW-1185">Reference proteome</keyword>
<protein>
    <submittedName>
        <fullName evidence="2">Uncharacterized protein</fullName>
    </submittedName>
</protein>
<evidence type="ECO:0000313" key="2">
    <source>
        <dbReference type="EMBL" id="CAH1106161.1"/>
    </source>
</evidence>
<organism evidence="2 3">
    <name type="scientific">Psylliodes chrysocephalus</name>
    <dbReference type="NCBI Taxonomy" id="3402493"/>
    <lineage>
        <taxon>Eukaryota</taxon>
        <taxon>Metazoa</taxon>
        <taxon>Ecdysozoa</taxon>
        <taxon>Arthropoda</taxon>
        <taxon>Hexapoda</taxon>
        <taxon>Insecta</taxon>
        <taxon>Pterygota</taxon>
        <taxon>Neoptera</taxon>
        <taxon>Endopterygota</taxon>
        <taxon>Coleoptera</taxon>
        <taxon>Polyphaga</taxon>
        <taxon>Cucujiformia</taxon>
        <taxon>Chrysomeloidea</taxon>
        <taxon>Chrysomelidae</taxon>
        <taxon>Galerucinae</taxon>
        <taxon>Alticini</taxon>
        <taxon>Psylliodes</taxon>
    </lineage>
</organism>
<feature type="compositionally biased region" description="Basic and acidic residues" evidence="1">
    <location>
        <begin position="54"/>
        <end position="106"/>
    </location>
</feature>
<feature type="region of interest" description="Disordered" evidence="1">
    <location>
        <begin position="1"/>
        <end position="110"/>
    </location>
</feature>
<dbReference type="OrthoDB" id="10605485at2759"/>
<dbReference type="AlphaFoldDB" id="A0A9P0GCR3"/>
<proteinExistence type="predicted"/>
<evidence type="ECO:0000313" key="3">
    <source>
        <dbReference type="Proteomes" id="UP001153636"/>
    </source>
</evidence>
<gene>
    <name evidence="2" type="ORF">PSYICH_LOCUS6479</name>
</gene>
<feature type="compositionally biased region" description="Basic and acidic residues" evidence="1">
    <location>
        <begin position="29"/>
        <end position="46"/>
    </location>
</feature>
<reference evidence="2" key="1">
    <citation type="submission" date="2022-01" db="EMBL/GenBank/DDBJ databases">
        <authorList>
            <person name="King R."/>
        </authorList>
    </citation>
    <scope>NUCLEOTIDE SEQUENCE</scope>
</reference>